<reference evidence="1 2" key="1">
    <citation type="submission" date="2024-03" db="EMBL/GenBank/DDBJ databases">
        <title>The Acrasis kona genome and developmental transcriptomes reveal deep origins of eukaryotic multicellular pathways.</title>
        <authorList>
            <person name="Sheikh S."/>
            <person name="Fu C.-J."/>
            <person name="Brown M.W."/>
            <person name="Baldauf S.L."/>
        </authorList>
    </citation>
    <scope>NUCLEOTIDE SEQUENCE [LARGE SCALE GENOMIC DNA]</scope>
    <source>
        <strain evidence="1 2">ATCC MYA-3509</strain>
    </source>
</reference>
<comment type="caution">
    <text evidence="1">The sequence shown here is derived from an EMBL/GenBank/DDBJ whole genome shotgun (WGS) entry which is preliminary data.</text>
</comment>
<evidence type="ECO:0000313" key="1">
    <source>
        <dbReference type="EMBL" id="KAL0492030.1"/>
    </source>
</evidence>
<dbReference type="AlphaFoldDB" id="A0AAW2ZT35"/>
<organism evidence="1 2">
    <name type="scientific">Acrasis kona</name>
    <dbReference type="NCBI Taxonomy" id="1008807"/>
    <lineage>
        <taxon>Eukaryota</taxon>
        <taxon>Discoba</taxon>
        <taxon>Heterolobosea</taxon>
        <taxon>Tetramitia</taxon>
        <taxon>Eutetramitia</taxon>
        <taxon>Acrasidae</taxon>
        <taxon>Acrasis</taxon>
    </lineage>
</organism>
<proteinExistence type="predicted"/>
<dbReference type="EMBL" id="JAOPGA020001900">
    <property type="protein sequence ID" value="KAL0492030.1"/>
    <property type="molecule type" value="Genomic_DNA"/>
</dbReference>
<evidence type="ECO:0000313" key="2">
    <source>
        <dbReference type="Proteomes" id="UP001431209"/>
    </source>
</evidence>
<protein>
    <submittedName>
        <fullName evidence="1">Developmentally-regulated protein</fullName>
    </submittedName>
</protein>
<name>A0AAW2ZT35_9EUKA</name>
<keyword evidence="2" id="KW-1185">Reference proteome</keyword>
<accession>A0AAW2ZT35</accession>
<sequence length="84" mass="9849">MVDVKKEDRFTFVKDLMRDGAHRFFSPFNVQRMLLECKRDVSKISEKCAGLIVKIKRSATIRLLKCKLETRDTIDKCNNLDNNI</sequence>
<gene>
    <name evidence="1" type="ORF">AKO1_002049</name>
</gene>
<dbReference type="Proteomes" id="UP001431209">
    <property type="component" value="Unassembled WGS sequence"/>
</dbReference>